<name>A0ABP8YP58_9MICO</name>
<dbReference type="InterPro" id="IPR034660">
    <property type="entry name" value="DinB/YfiT-like"/>
</dbReference>
<keyword evidence="2" id="KW-1185">Reference proteome</keyword>
<dbReference type="InterPro" id="IPR007061">
    <property type="entry name" value="MST-like"/>
</dbReference>
<evidence type="ECO:0000313" key="1">
    <source>
        <dbReference type="EMBL" id="GAA4734100.1"/>
    </source>
</evidence>
<evidence type="ECO:0000313" key="2">
    <source>
        <dbReference type="Proteomes" id="UP001500956"/>
    </source>
</evidence>
<dbReference type="EMBL" id="BAABID010000015">
    <property type="protein sequence ID" value="GAA4734100.1"/>
    <property type="molecule type" value="Genomic_DNA"/>
</dbReference>
<accession>A0ABP8YP58</accession>
<dbReference type="RefSeq" id="WP_172153601.1">
    <property type="nucleotide sequence ID" value="NZ_BAABID010000015.1"/>
</dbReference>
<dbReference type="SUPFAM" id="SSF109854">
    <property type="entry name" value="DinB/YfiT-like putative metalloenzymes"/>
    <property type="match status" value="1"/>
</dbReference>
<reference evidence="2" key="1">
    <citation type="journal article" date="2019" name="Int. J. Syst. Evol. Microbiol.">
        <title>The Global Catalogue of Microorganisms (GCM) 10K type strain sequencing project: providing services to taxonomists for standard genome sequencing and annotation.</title>
        <authorList>
            <consortium name="The Broad Institute Genomics Platform"/>
            <consortium name="The Broad Institute Genome Sequencing Center for Infectious Disease"/>
            <person name="Wu L."/>
            <person name="Ma J."/>
        </authorList>
    </citation>
    <scope>NUCLEOTIDE SEQUENCE [LARGE SCALE GENOMIC DNA]</scope>
    <source>
        <strain evidence="2">JCM 18063</strain>
    </source>
</reference>
<organism evidence="1 2">
    <name type="scientific">Isoptericola chiayiensis</name>
    <dbReference type="NCBI Taxonomy" id="579446"/>
    <lineage>
        <taxon>Bacteria</taxon>
        <taxon>Bacillati</taxon>
        <taxon>Actinomycetota</taxon>
        <taxon>Actinomycetes</taxon>
        <taxon>Micrococcales</taxon>
        <taxon>Promicromonosporaceae</taxon>
        <taxon>Isoptericola</taxon>
    </lineage>
</organism>
<protein>
    <submittedName>
        <fullName evidence="1">DinB family protein</fullName>
    </submittedName>
</protein>
<sequence length="211" mass="23765">MTDPTHEPPADPTDPAKATLLRYLRGTREALLWKTEGLSERALRTPRTGTGTNLLGLVKHAASVEVGYFGETFGRDWPTPQELSWTERWDEEPNADFYAEPHESADDLRDLYRRVGAFADETIETLPLDAPGRVPWWGERGEVTLHQVCVHVLADLQRHAGHADILREQIDGAVGLQEGNTNIWPVDWPAYLARLHAIADRFPGPDEEDRT</sequence>
<dbReference type="Pfam" id="PF04978">
    <property type="entry name" value="MST"/>
    <property type="match status" value="1"/>
</dbReference>
<gene>
    <name evidence="1" type="ORF">GCM10023216_28350</name>
</gene>
<comment type="caution">
    <text evidence="1">The sequence shown here is derived from an EMBL/GenBank/DDBJ whole genome shotgun (WGS) entry which is preliminary data.</text>
</comment>
<proteinExistence type="predicted"/>
<dbReference type="Proteomes" id="UP001500956">
    <property type="component" value="Unassembled WGS sequence"/>
</dbReference>
<dbReference type="Gene3D" id="1.20.120.450">
    <property type="entry name" value="dinb family like domain"/>
    <property type="match status" value="1"/>
</dbReference>